<dbReference type="AlphaFoldDB" id="A0A7X5WZ53"/>
<reference evidence="1 2" key="1">
    <citation type="submission" date="2020-02" db="EMBL/GenBank/DDBJ databases">
        <title>Streptomyces malaysiensis DSM14702 (JHCC583434, PFL_A843) Genome sequencing and assembly.</title>
        <authorList>
            <person name="Samborskyy M."/>
        </authorList>
    </citation>
    <scope>NUCLEOTIDE SEQUENCE [LARGE SCALE GENOMIC DNA]</scope>
    <source>
        <strain evidence="1 2">DSM 14702</strain>
    </source>
</reference>
<organism evidence="1 2">
    <name type="scientific">Streptomyces malaysiensis</name>
    <dbReference type="NCBI Taxonomy" id="92644"/>
    <lineage>
        <taxon>Bacteria</taxon>
        <taxon>Bacillati</taxon>
        <taxon>Actinomycetota</taxon>
        <taxon>Actinomycetes</taxon>
        <taxon>Kitasatosporales</taxon>
        <taxon>Streptomycetaceae</taxon>
        <taxon>Streptomyces</taxon>
        <taxon>Streptomyces violaceusniger group</taxon>
    </lineage>
</organism>
<accession>A0A7X5WZ53</accession>
<gene>
    <name evidence="1" type="ORF">SMALB_1629</name>
</gene>
<name>A0A7X5WZ53_STRMQ</name>
<dbReference type="EMBL" id="JAALLH010000001">
    <property type="protein sequence ID" value="NIY63688.1"/>
    <property type="molecule type" value="Genomic_DNA"/>
</dbReference>
<proteinExistence type="predicted"/>
<evidence type="ECO:0000313" key="2">
    <source>
        <dbReference type="Proteomes" id="UP000536624"/>
    </source>
</evidence>
<dbReference type="Proteomes" id="UP000536624">
    <property type="component" value="Unassembled WGS sequence"/>
</dbReference>
<evidence type="ECO:0000313" key="1">
    <source>
        <dbReference type="EMBL" id="NIY63688.1"/>
    </source>
</evidence>
<sequence>MLKEVRLMGTICYAGDHRPVIDLLRAGRLSVDRFITGRIDLEDLVEGGFQALLDGTGDHIPATKGAAWM</sequence>
<dbReference type="Gene3D" id="3.40.50.720">
    <property type="entry name" value="NAD(P)-binding Rossmann-like Domain"/>
    <property type="match status" value="1"/>
</dbReference>
<protein>
    <submittedName>
        <fullName evidence="1">Alcohol dehydrogenase zinc-binding domain-containing protein</fullName>
    </submittedName>
</protein>
<comment type="caution">
    <text evidence="1">The sequence shown here is derived from an EMBL/GenBank/DDBJ whole genome shotgun (WGS) entry which is preliminary data.</text>
</comment>
<dbReference type="Gene3D" id="3.90.180.10">
    <property type="entry name" value="Medium-chain alcohol dehydrogenases, catalytic domain"/>
    <property type="match status" value="1"/>
</dbReference>